<feature type="compositionally biased region" description="Gly residues" evidence="1">
    <location>
        <begin position="155"/>
        <end position="175"/>
    </location>
</feature>
<keyword evidence="4" id="KW-1185">Reference proteome</keyword>
<dbReference type="Proteomes" id="UP000075884">
    <property type="component" value="Unassembled WGS sequence"/>
</dbReference>
<evidence type="ECO:0000313" key="3">
    <source>
        <dbReference type="EnsemblMetazoa" id="ADIR000637-PA"/>
    </source>
</evidence>
<dbReference type="Pfam" id="PF15955">
    <property type="entry name" value="Cuticle_4"/>
    <property type="match status" value="2"/>
</dbReference>
<dbReference type="STRING" id="7168.A0A182MZ32"/>
<feature type="region of interest" description="Disordered" evidence="1">
    <location>
        <begin position="150"/>
        <end position="186"/>
    </location>
</feature>
<keyword evidence="2" id="KW-0732">Signal</keyword>
<reference evidence="4" key="1">
    <citation type="submission" date="2013-03" db="EMBL/GenBank/DDBJ databases">
        <title>The Genome Sequence of Anopheles dirus WRAIR2.</title>
        <authorList>
            <consortium name="The Broad Institute Genomics Platform"/>
            <person name="Neafsey D.E."/>
            <person name="Walton C."/>
            <person name="Walker B."/>
            <person name="Young S.K."/>
            <person name="Zeng Q."/>
            <person name="Gargeya S."/>
            <person name="Fitzgerald M."/>
            <person name="Haas B."/>
            <person name="Abouelleil A."/>
            <person name="Allen A.W."/>
            <person name="Alvarado L."/>
            <person name="Arachchi H.M."/>
            <person name="Berlin A.M."/>
            <person name="Chapman S.B."/>
            <person name="Gainer-Dewar J."/>
            <person name="Goldberg J."/>
            <person name="Griggs A."/>
            <person name="Gujja S."/>
            <person name="Hansen M."/>
            <person name="Howarth C."/>
            <person name="Imamovic A."/>
            <person name="Ireland A."/>
            <person name="Larimer J."/>
            <person name="McCowan C."/>
            <person name="Murphy C."/>
            <person name="Pearson M."/>
            <person name="Poon T.W."/>
            <person name="Priest M."/>
            <person name="Roberts A."/>
            <person name="Saif S."/>
            <person name="Shea T."/>
            <person name="Sisk P."/>
            <person name="Sykes S."/>
            <person name="Wortman J."/>
            <person name="Nusbaum C."/>
            <person name="Birren B."/>
        </authorList>
    </citation>
    <scope>NUCLEOTIDE SEQUENCE [LARGE SCALE GENOMIC DNA]</scope>
    <source>
        <strain evidence="4">WRAIR2</strain>
    </source>
</reference>
<dbReference type="VEuPathDB" id="VectorBase:ADIR000637"/>
<dbReference type="AlphaFoldDB" id="A0A182MZ32"/>
<protein>
    <submittedName>
        <fullName evidence="3">Uncharacterized protein</fullName>
    </submittedName>
</protein>
<sequence>MKKFVNMKVFIASLALVLLAVAEASYLPYGGGVVSSYASSWPVTSSVAYPSYGLYGKSVWPVASKYAYPSVYDSYPLVNKVVSYAAPATVYGGAKVVSYGGYGYGTGYGYGAGYGLGYGKVFPSKYYCVLVVPVWMVQLLLRDGVSGQRGNVDGTTGGSDRGGSGHDSGVVGNGGDWSVRSGQDGGVRGVRSVDGGMRSVGRCMVAAVILALAVVSEAGLLPYGGWPYAHLAAPTVIQSNVLAHPYGAISHAAIHAAYAPHAAIHAAYAPHAAILAAPHAAILAAPHGPAASVAHHAGVVPGATSVTATRGAVHVAPLPGHAVSQQQLNLAPAPGTLVCLVKFSRTAVKIVLAIGILSSCVDPLEASFHGLSLEGWPYSYPLGPWHDHTPIQPYNEPVPIIPVIAAQYAEYPGAMSIAATRGAIHIAPLPGHSISQFQYNLEGPPGTY</sequence>
<feature type="chain" id="PRO_5008129172" evidence="2">
    <location>
        <begin position="25"/>
        <end position="448"/>
    </location>
</feature>
<proteinExistence type="predicted"/>
<dbReference type="PANTHER" id="PTHR12336">
    <property type="entry name" value="ADULT CUTICLE PROTEIN 1-RELATED"/>
    <property type="match status" value="1"/>
</dbReference>
<dbReference type="EnsemblMetazoa" id="ADIR000637-RA">
    <property type="protein sequence ID" value="ADIR000637-PA"/>
    <property type="gene ID" value="ADIR000637"/>
</dbReference>
<name>A0A182MZ32_9DIPT</name>
<evidence type="ECO:0000313" key="4">
    <source>
        <dbReference type="Proteomes" id="UP000075884"/>
    </source>
</evidence>
<dbReference type="InterPro" id="IPR031874">
    <property type="entry name" value="Cuticle_Acp1"/>
</dbReference>
<reference evidence="3" key="2">
    <citation type="submission" date="2020-05" db="UniProtKB">
        <authorList>
            <consortium name="EnsemblMetazoa"/>
        </authorList>
    </citation>
    <scope>IDENTIFICATION</scope>
    <source>
        <strain evidence="3">WRAIR2</strain>
    </source>
</reference>
<evidence type="ECO:0000256" key="1">
    <source>
        <dbReference type="SAM" id="MobiDB-lite"/>
    </source>
</evidence>
<dbReference type="PANTHER" id="PTHR12336:SF0">
    <property type="entry name" value="ADULT CUTICLE PROTEIN 1-RELATED"/>
    <property type="match status" value="1"/>
</dbReference>
<accession>A0A182MZ32</accession>
<feature type="signal peptide" evidence="2">
    <location>
        <begin position="1"/>
        <end position="24"/>
    </location>
</feature>
<organism evidence="3 4">
    <name type="scientific">Anopheles dirus</name>
    <dbReference type="NCBI Taxonomy" id="7168"/>
    <lineage>
        <taxon>Eukaryota</taxon>
        <taxon>Metazoa</taxon>
        <taxon>Ecdysozoa</taxon>
        <taxon>Arthropoda</taxon>
        <taxon>Hexapoda</taxon>
        <taxon>Insecta</taxon>
        <taxon>Pterygota</taxon>
        <taxon>Neoptera</taxon>
        <taxon>Endopterygota</taxon>
        <taxon>Diptera</taxon>
        <taxon>Nematocera</taxon>
        <taxon>Culicoidea</taxon>
        <taxon>Culicidae</taxon>
        <taxon>Anophelinae</taxon>
        <taxon>Anopheles</taxon>
    </lineage>
</organism>
<evidence type="ECO:0000256" key="2">
    <source>
        <dbReference type="SAM" id="SignalP"/>
    </source>
</evidence>